<proteinExistence type="predicted"/>
<name>A0A3N1XLB3_9FIRM</name>
<dbReference type="Gene3D" id="3.90.640.20">
    <property type="entry name" value="Heat-shock cognate protein, ATPase"/>
    <property type="match status" value="1"/>
</dbReference>
<evidence type="ECO:0000313" key="3">
    <source>
        <dbReference type="EMBL" id="ROR27493.1"/>
    </source>
</evidence>
<keyword evidence="1" id="KW-0812">Transmembrane</keyword>
<keyword evidence="1" id="KW-1133">Transmembrane helix</keyword>
<evidence type="ECO:0000256" key="1">
    <source>
        <dbReference type="SAM" id="Phobius"/>
    </source>
</evidence>
<keyword evidence="4" id="KW-1185">Reference proteome</keyword>
<dbReference type="EMBL" id="RJVG01000006">
    <property type="protein sequence ID" value="ROR27493.1"/>
    <property type="molecule type" value="Genomic_DNA"/>
</dbReference>
<reference evidence="3 4" key="1">
    <citation type="submission" date="2018-11" db="EMBL/GenBank/DDBJ databases">
        <title>Genomic Encyclopedia of Type Strains, Phase IV (KMG-IV): sequencing the most valuable type-strain genomes for metagenomic binning, comparative biology and taxonomic classification.</title>
        <authorList>
            <person name="Goeker M."/>
        </authorList>
    </citation>
    <scope>NUCLEOTIDE SEQUENCE [LARGE SCALE GENOMIC DNA]</scope>
    <source>
        <strain evidence="3 4">DSM 26537</strain>
    </source>
</reference>
<feature type="transmembrane region" description="Helical" evidence="1">
    <location>
        <begin position="73"/>
        <end position="92"/>
    </location>
</feature>
<dbReference type="Pfam" id="PF11738">
    <property type="entry name" value="DUF3298"/>
    <property type="match status" value="1"/>
</dbReference>
<feature type="domain" description="DUF3298" evidence="2">
    <location>
        <begin position="229"/>
        <end position="314"/>
    </location>
</feature>
<accession>A0A3N1XLB3</accession>
<dbReference type="InterPro" id="IPR021729">
    <property type="entry name" value="DUF3298"/>
</dbReference>
<dbReference type="Proteomes" id="UP000273083">
    <property type="component" value="Unassembled WGS sequence"/>
</dbReference>
<dbReference type="AlphaFoldDB" id="A0A3N1XLB3"/>
<dbReference type="RefSeq" id="WP_243115346.1">
    <property type="nucleotide sequence ID" value="NZ_RJVG01000006.1"/>
</dbReference>
<dbReference type="InterPro" id="IPR037126">
    <property type="entry name" value="PdaC/RsiV-like_sf"/>
</dbReference>
<protein>
    <submittedName>
        <fullName evidence="3">Uncharacterized protein DUF3298</fullName>
    </submittedName>
</protein>
<sequence length="322" mass="37082">MKKKTQSNYIKDMEQIKEVKSFKDAKEMDDLKYMNDMKKEYNDIIIPAALKNKVEESIMKGKKDNMKKNTIQVMKSGIITAAAALLAIVILANSNQSIAHAMKNIPIIGAITNVVTFRTYKDKTKDFEANIEVPKIETDDKDENIKKAAEEVNKSVEDYTNMLIEQYETDMEASEGEGHYAVDTSYQVITDNDKIFTLRIDTVVAMGGSNSFSKFYHIDKQSGNIFTLKDVFKENTDYIKVISENIKKQMREQMAADESITYFFENEETKEWNFEEIKVDQNFYFNKNEELVIVFDKYEVAPGYMGMVEFTIPAEAIKDIIN</sequence>
<dbReference type="Gene3D" id="3.30.565.40">
    <property type="entry name" value="Fervidobacterium nodosum Rt17-B1 like"/>
    <property type="match status" value="1"/>
</dbReference>
<evidence type="ECO:0000313" key="4">
    <source>
        <dbReference type="Proteomes" id="UP000273083"/>
    </source>
</evidence>
<evidence type="ECO:0000259" key="2">
    <source>
        <dbReference type="Pfam" id="PF11738"/>
    </source>
</evidence>
<keyword evidence="1" id="KW-0472">Membrane</keyword>
<comment type="caution">
    <text evidence="3">The sequence shown here is derived from an EMBL/GenBank/DDBJ whole genome shotgun (WGS) entry which is preliminary data.</text>
</comment>
<gene>
    <name evidence="3" type="ORF">EDD66_106190</name>
</gene>
<organism evidence="3 4">
    <name type="scientific">Mobilisporobacter senegalensis</name>
    <dbReference type="NCBI Taxonomy" id="1329262"/>
    <lineage>
        <taxon>Bacteria</taxon>
        <taxon>Bacillati</taxon>
        <taxon>Bacillota</taxon>
        <taxon>Clostridia</taxon>
        <taxon>Lachnospirales</taxon>
        <taxon>Lachnospiraceae</taxon>
        <taxon>Mobilisporobacter</taxon>
    </lineage>
</organism>